<evidence type="ECO:0000313" key="4">
    <source>
        <dbReference type="Proteomes" id="UP000315369"/>
    </source>
</evidence>
<evidence type="ECO:0000256" key="2">
    <source>
        <dbReference type="SAM" id="SignalP"/>
    </source>
</evidence>
<dbReference type="RefSeq" id="WP_141643174.1">
    <property type="nucleotide sequence ID" value="NZ_VIFM01000050.1"/>
</dbReference>
<dbReference type="Proteomes" id="UP000315369">
    <property type="component" value="Unassembled WGS sequence"/>
</dbReference>
<dbReference type="EMBL" id="VIFM01000050">
    <property type="protein sequence ID" value="TQF15133.1"/>
    <property type="molecule type" value="Genomic_DNA"/>
</dbReference>
<dbReference type="AlphaFoldDB" id="A0A540X1P7"/>
<feature type="region of interest" description="Disordered" evidence="1">
    <location>
        <begin position="22"/>
        <end position="107"/>
    </location>
</feature>
<reference evidence="3 4" key="1">
    <citation type="submission" date="2019-06" db="EMBL/GenBank/DDBJ databases">
        <authorList>
            <person name="Livingstone P."/>
            <person name="Whitworth D."/>
        </authorList>
    </citation>
    <scope>NUCLEOTIDE SEQUENCE [LARGE SCALE GENOMIC DNA]</scope>
    <source>
        <strain evidence="3 4">AM401</strain>
    </source>
</reference>
<protein>
    <recommendedName>
        <fullName evidence="5">Lipoprotein</fullName>
    </recommendedName>
</protein>
<sequence length="523" mass="56103">MIRRLLGACVGVAMVLAAGACDSSKGTGSKDGGDDIQSPSDDGGDVGTEDAGDGDAGDGDAGTDAGGDDAGPGDAGPGPGDGGTDPVPDGGTQPTTPEGPWPTDALTNFSAKYDIPKVRSVGVDGAHNVWLLNGNQIGVLRAGTDRPLWTSQPIGQASLGLGWEADKLAIDSTVICGGKAGEAYVGYRTHDEIVGGQRIIGRGEEGFSEERYVEFQKGDVDVVQLNSEGSDIVLREHLYRSAGTSRPSRNEPLGIRNSNDFHYDEDRSIYSCVRVMSGTYEGEVYLGTNHGVTRVRGYDYSSHRHPAWWQTIPNEDPSKPPKQSQRAGYTYGLGLSSEGHLLIANDWKIGILPPNADLKWWDRENRDGVPADAEISEYLLNTFVDPVNPGNDQYRDQAAPQNKWRAIQKTKDGLYYVAGLGSGLWQFQANPQRHDPKKYADTDYVRIEGANTNDYTALAATADGSLFVGTAHNGLWRLTPGKQLEKVAGVSGGEVRQLIYDPRVTPAALYALVDGRLYVLRGY</sequence>
<dbReference type="OrthoDB" id="5486802at2"/>
<evidence type="ECO:0008006" key="5">
    <source>
        <dbReference type="Google" id="ProtNLM"/>
    </source>
</evidence>
<proteinExistence type="predicted"/>
<keyword evidence="2" id="KW-0732">Signal</keyword>
<feature type="compositionally biased region" description="Low complexity" evidence="1">
    <location>
        <begin position="84"/>
        <end position="96"/>
    </location>
</feature>
<organism evidence="3 4">
    <name type="scientific">Myxococcus llanfairpwllgwyngyllgogerychwyrndrobwllllantysiliogogogochensis</name>
    <dbReference type="NCBI Taxonomy" id="2590453"/>
    <lineage>
        <taxon>Bacteria</taxon>
        <taxon>Pseudomonadati</taxon>
        <taxon>Myxococcota</taxon>
        <taxon>Myxococcia</taxon>
        <taxon>Myxococcales</taxon>
        <taxon>Cystobacterineae</taxon>
        <taxon>Myxococcaceae</taxon>
        <taxon>Myxococcus</taxon>
    </lineage>
</organism>
<dbReference type="SUPFAM" id="SSF63829">
    <property type="entry name" value="Calcium-dependent phosphotriesterase"/>
    <property type="match status" value="1"/>
</dbReference>
<name>A0A540X1P7_9BACT</name>
<keyword evidence="4" id="KW-1185">Reference proteome</keyword>
<evidence type="ECO:0000313" key="3">
    <source>
        <dbReference type="EMBL" id="TQF15133.1"/>
    </source>
</evidence>
<comment type="caution">
    <text evidence="3">The sequence shown here is derived from an EMBL/GenBank/DDBJ whole genome shotgun (WGS) entry which is preliminary data.</text>
</comment>
<accession>A0A540X1P7</accession>
<feature type="compositionally biased region" description="Gly residues" evidence="1">
    <location>
        <begin position="64"/>
        <end position="83"/>
    </location>
</feature>
<feature type="chain" id="PRO_5021810959" description="Lipoprotein" evidence="2">
    <location>
        <begin position="21"/>
        <end position="523"/>
    </location>
</feature>
<feature type="compositionally biased region" description="Acidic residues" evidence="1">
    <location>
        <begin position="42"/>
        <end position="58"/>
    </location>
</feature>
<dbReference type="PROSITE" id="PS51257">
    <property type="entry name" value="PROKAR_LIPOPROTEIN"/>
    <property type="match status" value="1"/>
</dbReference>
<feature type="signal peptide" evidence="2">
    <location>
        <begin position="1"/>
        <end position="20"/>
    </location>
</feature>
<evidence type="ECO:0000256" key="1">
    <source>
        <dbReference type="SAM" id="MobiDB-lite"/>
    </source>
</evidence>
<gene>
    <name evidence="3" type="ORF">FJV41_15065</name>
</gene>